<sequence>MPLPVPNEILHKILLRLPLASIPRVALTCRRLNAIISSEVYWQDRAQADYRLPRCAAFRRAGWRQLYKRLRDPVVLNWGDPGNSRLGRRVARDNRRPVEVDALRGRRVVAVWVMGWGMAALTAIGEVLWWGTFSERWGPIALRPTALALTPGVRVAQMETGRQYLVCRTHDGKVIFFSATRDGIVPMHVPLPASDPITHIAASWHHFLAVGTSGAVYSAPANAEMAIVPHAVDGDPFVTVAGCQGLSIAISARGDVYTWAENGESGPPILHPDFSGRGFVYLSGSLHAFHLYSTAGDVVFIKHNNGVLSDITPASLKPIKGVAPVIQSESGDWHHGALREDGTLWMWGADSNGALGISLSGNARHIDEPTQVREGLENLFVFQIALGGWHSAALAVRIEDGAVPDGGQPPQ</sequence>
<dbReference type="SMART" id="SM00256">
    <property type="entry name" value="FBOX"/>
    <property type="match status" value="1"/>
</dbReference>
<feature type="repeat" description="RCC1" evidence="1">
    <location>
        <begin position="125"/>
        <end position="171"/>
    </location>
</feature>
<feature type="domain" description="F-box" evidence="2">
    <location>
        <begin position="1"/>
        <end position="45"/>
    </location>
</feature>
<name>A0A4P9WPK0_9FUNG</name>
<dbReference type="AlphaFoldDB" id="A0A4P9WPK0"/>
<dbReference type="EMBL" id="KZ994516">
    <property type="protein sequence ID" value="RKO92736.1"/>
    <property type="molecule type" value="Genomic_DNA"/>
</dbReference>
<evidence type="ECO:0000259" key="2">
    <source>
        <dbReference type="PROSITE" id="PS50181"/>
    </source>
</evidence>
<protein>
    <submittedName>
        <fullName evidence="3">Regulator of chromosome condensation 1/beta-lactamase-inhibitor protein II</fullName>
    </submittedName>
</protein>
<reference evidence="4" key="1">
    <citation type="journal article" date="2018" name="Nat. Microbiol.">
        <title>Leveraging single-cell genomics to expand the fungal tree of life.</title>
        <authorList>
            <person name="Ahrendt S.R."/>
            <person name="Quandt C.A."/>
            <person name="Ciobanu D."/>
            <person name="Clum A."/>
            <person name="Salamov A."/>
            <person name="Andreopoulos B."/>
            <person name="Cheng J.F."/>
            <person name="Woyke T."/>
            <person name="Pelin A."/>
            <person name="Henrissat B."/>
            <person name="Reynolds N.K."/>
            <person name="Benny G.L."/>
            <person name="Smith M.E."/>
            <person name="James T.Y."/>
            <person name="Grigoriev I.V."/>
        </authorList>
    </citation>
    <scope>NUCLEOTIDE SEQUENCE [LARGE SCALE GENOMIC DNA]</scope>
</reference>
<dbReference type="OrthoDB" id="61110at2759"/>
<feature type="repeat" description="RCC1" evidence="1">
    <location>
        <begin position="342"/>
        <end position="397"/>
    </location>
</feature>
<dbReference type="SUPFAM" id="SSF81383">
    <property type="entry name" value="F-box domain"/>
    <property type="match status" value="1"/>
</dbReference>
<dbReference type="SUPFAM" id="SSF50985">
    <property type="entry name" value="RCC1/BLIP-II"/>
    <property type="match status" value="2"/>
</dbReference>
<keyword evidence="4" id="KW-1185">Reference proteome</keyword>
<dbReference type="PANTHER" id="PTHR45982:SF1">
    <property type="entry name" value="REGULATOR OF CHROMOSOME CONDENSATION"/>
    <property type="match status" value="1"/>
</dbReference>
<dbReference type="Proteomes" id="UP000269721">
    <property type="component" value="Unassembled WGS sequence"/>
</dbReference>
<dbReference type="PRINTS" id="PR00633">
    <property type="entry name" value="RCCNDNSATION"/>
</dbReference>
<dbReference type="PROSITE" id="PS50012">
    <property type="entry name" value="RCC1_3"/>
    <property type="match status" value="2"/>
</dbReference>
<gene>
    <name evidence="3" type="ORF">BDK51DRAFT_41527</name>
</gene>
<dbReference type="Gene3D" id="2.130.10.30">
    <property type="entry name" value="Regulator of chromosome condensation 1/beta-lactamase-inhibitor protein II"/>
    <property type="match status" value="2"/>
</dbReference>
<dbReference type="Gene3D" id="1.20.1280.50">
    <property type="match status" value="1"/>
</dbReference>
<evidence type="ECO:0000313" key="4">
    <source>
        <dbReference type="Proteomes" id="UP000269721"/>
    </source>
</evidence>
<dbReference type="InterPro" id="IPR051553">
    <property type="entry name" value="Ran_GTPase-activating"/>
</dbReference>
<dbReference type="InterPro" id="IPR000408">
    <property type="entry name" value="Reg_chr_condens"/>
</dbReference>
<dbReference type="InterPro" id="IPR036047">
    <property type="entry name" value="F-box-like_dom_sf"/>
</dbReference>
<evidence type="ECO:0000256" key="1">
    <source>
        <dbReference type="PROSITE-ProRule" id="PRU00235"/>
    </source>
</evidence>
<dbReference type="Pfam" id="PF00415">
    <property type="entry name" value="RCC1"/>
    <property type="match status" value="1"/>
</dbReference>
<dbReference type="Pfam" id="PF12937">
    <property type="entry name" value="F-box-like"/>
    <property type="match status" value="1"/>
</dbReference>
<proteinExistence type="predicted"/>
<dbReference type="InterPro" id="IPR001810">
    <property type="entry name" value="F-box_dom"/>
</dbReference>
<accession>A0A4P9WPK0</accession>
<dbReference type="CDD" id="cd09917">
    <property type="entry name" value="F-box_SF"/>
    <property type="match status" value="1"/>
</dbReference>
<organism evidence="3 4">
    <name type="scientific">Blyttiomyces helicus</name>
    <dbReference type="NCBI Taxonomy" id="388810"/>
    <lineage>
        <taxon>Eukaryota</taxon>
        <taxon>Fungi</taxon>
        <taxon>Fungi incertae sedis</taxon>
        <taxon>Chytridiomycota</taxon>
        <taxon>Chytridiomycota incertae sedis</taxon>
        <taxon>Chytridiomycetes</taxon>
        <taxon>Chytridiomycetes incertae sedis</taxon>
        <taxon>Blyttiomyces</taxon>
    </lineage>
</organism>
<dbReference type="PANTHER" id="PTHR45982">
    <property type="entry name" value="REGULATOR OF CHROMOSOME CONDENSATION"/>
    <property type="match status" value="1"/>
</dbReference>
<evidence type="ECO:0000313" key="3">
    <source>
        <dbReference type="EMBL" id="RKO92736.1"/>
    </source>
</evidence>
<dbReference type="PROSITE" id="PS50181">
    <property type="entry name" value="FBOX"/>
    <property type="match status" value="1"/>
</dbReference>
<dbReference type="InterPro" id="IPR009091">
    <property type="entry name" value="RCC1/BLIP-II"/>
</dbReference>